<comment type="caution">
    <text evidence="2">The sequence shown here is derived from an EMBL/GenBank/DDBJ whole genome shotgun (WGS) entry which is preliminary data.</text>
</comment>
<keyword evidence="3" id="KW-1185">Reference proteome</keyword>
<organism evidence="2 3">
    <name type="scientific">Neorhodopirellula pilleata</name>
    <dbReference type="NCBI Taxonomy" id="2714738"/>
    <lineage>
        <taxon>Bacteria</taxon>
        <taxon>Pseudomonadati</taxon>
        <taxon>Planctomycetota</taxon>
        <taxon>Planctomycetia</taxon>
        <taxon>Pirellulales</taxon>
        <taxon>Pirellulaceae</taxon>
        <taxon>Neorhodopirellula</taxon>
    </lineage>
</organism>
<reference evidence="2 3" key="1">
    <citation type="submission" date="2019-02" db="EMBL/GenBank/DDBJ databases">
        <title>Deep-cultivation of Planctomycetes and their phenomic and genomic characterization uncovers novel biology.</title>
        <authorList>
            <person name="Wiegand S."/>
            <person name="Jogler M."/>
            <person name="Boedeker C."/>
            <person name="Pinto D."/>
            <person name="Vollmers J."/>
            <person name="Rivas-Marin E."/>
            <person name="Kohn T."/>
            <person name="Peeters S.H."/>
            <person name="Heuer A."/>
            <person name="Rast P."/>
            <person name="Oberbeckmann S."/>
            <person name="Bunk B."/>
            <person name="Jeske O."/>
            <person name="Meyerdierks A."/>
            <person name="Storesund J.E."/>
            <person name="Kallscheuer N."/>
            <person name="Luecker S."/>
            <person name="Lage O.M."/>
            <person name="Pohl T."/>
            <person name="Merkel B.J."/>
            <person name="Hornburger P."/>
            <person name="Mueller R.-W."/>
            <person name="Bruemmer F."/>
            <person name="Labrenz M."/>
            <person name="Spormann A.M."/>
            <person name="Op Den Camp H."/>
            <person name="Overmann J."/>
            <person name="Amann R."/>
            <person name="Jetten M.S.M."/>
            <person name="Mascher T."/>
            <person name="Medema M.H."/>
            <person name="Devos D.P."/>
            <person name="Kaster A.-K."/>
            <person name="Ovreas L."/>
            <person name="Rohde M."/>
            <person name="Galperin M.Y."/>
            <person name="Jogler C."/>
        </authorList>
    </citation>
    <scope>NUCLEOTIDE SEQUENCE [LARGE SCALE GENOMIC DNA]</scope>
    <source>
        <strain evidence="2 3">Pla100</strain>
    </source>
</reference>
<protein>
    <submittedName>
        <fullName evidence="2">Uncharacterized protein</fullName>
    </submittedName>
</protein>
<proteinExistence type="predicted"/>
<accession>A0A5C6A9Q8</accession>
<dbReference type="Proteomes" id="UP000316213">
    <property type="component" value="Unassembled WGS sequence"/>
</dbReference>
<evidence type="ECO:0000313" key="3">
    <source>
        <dbReference type="Proteomes" id="UP000316213"/>
    </source>
</evidence>
<gene>
    <name evidence="2" type="ORF">Pla100_36440</name>
</gene>
<feature type="compositionally biased region" description="Basic and acidic residues" evidence="1">
    <location>
        <begin position="27"/>
        <end position="50"/>
    </location>
</feature>
<sequence>MLTRMAIKFDGVGESSVDNAAVIDCEHEHRDAEHEHERNPKPVRAPEDGLRGFANRNSIVRPRPQSSEA</sequence>
<name>A0A5C6A9Q8_9BACT</name>
<dbReference type="EMBL" id="SJPM01000007">
    <property type="protein sequence ID" value="TWT95063.1"/>
    <property type="molecule type" value="Genomic_DNA"/>
</dbReference>
<evidence type="ECO:0000256" key="1">
    <source>
        <dbReference type="SAM" id="MobiDB-lite"/>
    </source>
</evidence>
<feature type="region of interest" description="Disordered" evidence="1">
    <location>
        <begin position="27"/>
        <end position="69"/>
    </location>
</feature>
<dbReference type="AlphaFoldDB" id="A0A5C6A9Q8"/>
<evidence type="ECO:0000313" key="2">
    <source>
        <dbReference type="EMBL" id="TWT95063.1"/>
    </source>
</evidence>